<accession>A0A5D2HAM1</accession>
<feature type="region of interest" description="Disordered" evidence="1">
    <location>
        <begin position="82"/>
        <end position="102"/>
    </location>
</feature>
<proteinExistence type="predicted"/>
<organism evidence="3 4">
    <name type="scientific">Gossypium darwinii</name>
    <name type="common">Darwin's cotton</name>
    <name type="synonym">Gossypium barbadense var. darwinii</name>
    <dbReference type="NCBI Taxonomy" id="34276"/>
    <lineage>
        <taxon>Eukaryota</taxon>
        <taxon>Viridiplantae</taxon>
        <taxon>Streptophyta</taxon>
        <taxon>Embryophyta</taxon>
        <taxon>Tracheophyta</taxon>
        <taxon>Spermatophyta</taxon>
        <taxon>Magnoliopsida</taxon>
        <taxon>eudicotyledons</taxon>
        <taxon>Gunneridae</taxon>
        <taxon>Pentapetalae</taxon>
        <taxon>rosids</taxon>
        <taxon>malvids</taxon>
        <taxon>Malvales</taxon>
        <taxon>Malvaceae</taxon>
        <taxon>Malvoideae</taxon>
        <taxon>Gossypium</taxon>
    </lineage>
</organism>
<keyword evidence="2" id="KW-0732">Signal</keyword>
<evidence type="ECO:0000313" key="4">
    <source>
        <dbReference type="Proteomes" id="UP000323506"/>
    </source>
</evidence>
<dbReference type="Proteomes" id="UP000323506">
    <property type="component" value="Chromosome A02"/>
</dbReference>
<name>A0A5D2HAM1_GOSDA</name>
<evidence type="ECO:0000256" key="1">
    <source>
        <dbReference type="SAM" id="MobiDB-lite"/>
    </source>
</evidence>
<dbReference type="EMBL" id="CM017689">
    <property type="protein sequence ID" value="TYH27193.1"/>
    <property type="molecule type" value="Genomic_DNA"/>
</dbReference>
<dbReference type="AlphaFoldDB" id="A0A5D2HAM1"/>
<protein>
    <submittedName>
        <fullName evidence="3">Uncharacterized protein</fullName>
    </submittedName>
</protein>
<feature type="compositionally biased region" description="Gly residues" evidence="1">
    <location>
        <begin position="121"/>
        <end position="134"/>
    </location>
</feature>
<evidence type="ECO:0000313" key="3">
    <source>
        <dbReference type="EMBL" id="TYH27193.1"/>
    </source>
</evidence>
<feature type="chain" id="PRO_5022999822" evidence="2">
    <location>
        <begin position="24"/>
        <end position="144"/>
    </location>
</feature>
<reference evidence="3 4" key="1">
    <citation type="submission" date="2019-06" db="EMBL/GenBank/DDBJ databases">
        <title>WGS assembly of Gossypium darwinii.</title>
        <authorList>
            <person name="Chen Z.J."/>
            <person name="Sreedasyam A."/>
            <person name="Ando A."/>
            <person name="Song Q."/>
            <person name="De L."/>
            <person name="Hulse-Kemp A."/>
            <person name="Ding M."/>
            <person name="Ye W."/>
            <person name="Kirkbride R."/>
            <person name="Jenkins J."/>
            <person name="Plott C."/>
            <person name="Lovell J."/>
            <person name="Lin Y.-M."/>
            <person name="Vaughn R."/>
            <person name="Liu B."/>
            <person name="Li W."/>
            <person name="Simpson S."/>
            <person name="Scheffler B."/>
            <person name="Saski C."/>
            <person name="Grover C."/>
            <person name="Hu G."/>
            <person name="Conover J."/>
            <person name="Carlson J."/>
            <person name="Shu S."/>
            <person name="Boston L."/>
            <person name="Williams M."/>
            <person name="Peterson D."/>
            <person name="Mcgee K."/>
            <person name="Jones D."/>
            <person name="Wendel J."/>
            <person name="Stelly D."/>
            <person name="Grimwood J."/>
            <person name="Schmutz J."/>
        </authorList>
    </citation>
    <scope>NUCLEOTIDE SEQUENCE [LARGE SCALE GENOMIC DNA]</scope>
    <source>
        <strain evidence="3">1808015.09</strain>
    </source>
</reference>
<feature type="region of interest" description="Disordered" evidence="1">
    <location>
        <begin position="121"/>
        <end position="144"/>
    </location>
</feature>
<evidence type="ECO:0000256" key="2">
    <source>
        <dbReference type="SAM" id="SignalP"/>
    </source>
</evidence>
<gene>
    <name evidence="3" type="ORF">ES288_A02G050000v1</name>
</gene>
<keyword evidence="4" id="KW-1185">Reference proteome</keyword>
<sequence length="144" mass="13662">MVSVIKRVFSLSLLCFNVFLVNAIVKNVVNMKEDEEKKLIQGDGFRAWDKVGGGIGGAGNGDVAGFDRGGVGDDFGFGIGGGGGSSGGSGGGTGTGGAASGTGSSTGAGYGFGAGGAGEVGGGGTGISGVGTEGENGDGENRHH</sequence>
<feature type="signal peptide" evidence="2">
    <location>
        <begin position="1"/>
        <end position="23"/>
    </location>
</feature>